<keyword evidence="10 11" id="KW-0407">Ion channel</keyword>
<dbReference type="GeneID" id="5890323"/>
<organism evidence="15 16">
    <name type="scientific">Monosiga brevicollis</name>
    <name type="common">Choanoflagellate</name>
    <dbReference type="NCBI Taxonomy" id="81824"/>
    <lineage>
        <taxon>Eukaryota</taxon>
        <taxon>Choanoflagellata</taxon>
        <taxon>Craspedida</taxon>
        <taxon>Salpingoecidae</taxon>
        <taxon>Monosiga</taxon>
    </lineage>
</organism>
<name>A9UX72_MONBE</name>
<evidence type="ECO:0000256" key="6">
    <source>
        <dbReference type="ARBA" id="ARBA00022958"/>
    </source>
</evidence>
<feature type="compositionally biased region" description="Basic and acidic residues" evidence="12">
    <location>
        <begin position="197"/>
        <end position="206"/>
    </location>
</feature>
<keyword evidence="7 13" id="KW-1133">Transmembrane helix</keyword>
<keyword evidence="16" id="KW-1185">Reference proteome</keyword>
<dbReference type="OMA" id="NPRYCES"/>
<dbReference type="PANTHER" id="PTHR11767">
    <property type="entry name" value="INWARD RECTIFIER POTASSIUM CHANNEL"/>
    <property type="match status" value="1"/>
</dbReference>
<feature type="transmembrane region" description="Helical" evidence="13">
    <location>
        <begin position="383"/>
        <end position="403"/>
    </location>
</feature>
<feature type="region of interest" description="Disordered" evidence="12">
    <location>
        <begin position="152"/>
        <end position="262"/>
    </location>
</feature>
<dbReference type="AlphaFoldDB" id="A9UX72"/>
<proteinExistence type="inferred from homology"/>
<feature type="compositionally biased region" description="Basic and acidic residues" evidence="12">
    <location>
        <begin position="224"/>
        <end position="255"/>
    </location>
</feature>
<dbReference type="GO" id="GO:0034765">
    <property type="term" value="P:regulation of monoatomic ion transmembrane transport"/>
    <property type="evidence" value="ECO:0000318"/>
    <property type="project" value="GO_Central"/>
</dbReference>
<dbReference type="STRING" id="81824.A9UX72"/>
<evidence type="ECO:0000256" key="9">
    <source>
        <dbReference type="ARBA" id="ARBA00023136"/>
    </source>
</evidence>
<dbReference type="InterPro" id="IPR014756">
    <property type="entry name" value="Ig_E-set"/>
</dbReference>
<feature type="region of interest" description="Disordered" evidence="12">
    <location>
        <begin position="1"/>
        <end position="125"/>
    </location>
</feature>
<evidence type="ECO:0000259" key="14">
    <source>
        <dbReference type="Pfam" id="PF17655"/>
    </source>
</evidence>
<evidence type="ECO:0000313" key="16">
    <source>
        <dbReference type="Proteomes" id="UP000001357"/>
    </source>
</evidence>
<dbReference type="Proteomes" id="UP000001357">
    <property type="component" value="Unassembled WGS sequence"/>
</dbReference>
<evidence type="ECO:0000256" key="1">
    <source>
        <dbReference type="ARBA" id="ARBA00004141"/>
    </source>
</evidence>
<sequence>MFRWRQRPTRASHPSLETPVSSRAQSRQNTGSSTHTTTAMQLSNGARTRSRANSNERTGMPQASATPQSFGRPRRSKEEKLRDFAARRRHEPPSHNPFRSHHQQYASTPTNAPAPTITSPDVSRIAGAHPPLIDIESVDSAVGGRSLAISDSHAAPATHSSPPSPLARPTGLPHAADNASLSSDPEQDRPILLSDPEAVRKAKPDYDSISQASIGSFFRRRRRTSDPKERPSDNEKETRKDKPTDRESDKEHREGGAGGLVSRLKAFVRNKNSSIPHTHAANGNKKRTRHTVQYNQHNPVFTKHRGPLDEQNEDVPTDEERLAAKRPRLKHVPLLAHRTFYSIKALARTVLELLGMVVALAFVFAIILVILDVDRRGNSGQDASFLECFMVLGSILLTGSDDLAPVRLKMTTTTYLLVTTCYFVGFFFRVAYLAGYLARLRSSPTFFSFSTWLVVDRMSSFVNGPALEIRVGYTDAFKHKIIQGHAQVTLSREPKESEVALRRYHQLKLLTANMAVMPPLWTLAHAITPNSPLAGITWDKLAREDVTITVVISGIDAETGTAVYQSHTYIVGRMLVNAKFHNMVTQPDGLRRKRKTIDFAFFDTVDVEYPVNR</sequence>
<feature type="domain" description="Inward rectifier potassium channel C-terminal" evidence="14">
    <location>
        <begin position="469"/>
        <end position="607"/>
    </location>
</feature>
<dbReference type="InParanoid" id="A9UX72"/>
<dbReference type="InterPro" id="IPR016449">
    <property type="entry name" value="K_chnl_inward-rec_Kir"/>
</dbReference>
<keyword evidence="2 11" id="KW-0813">Transport</keyword>
<evidence type="ECO:0000313" key="15">
    <source>
        <dbReference type="EMBL" id="EDQ90340.1"/>
    </source>
</evidence>
<feature type="compositionally biased region" description="Low complexity" evidence="12">
    <location>
        <begin position="152"/>
        <end position="161"/>
    </location>
</feature>
<dbReference type="PANTHER" id="PTHR11767:SF102">
    <property type="entry name" value="INWARDLY RECTIFYING POTASSIUM CHANNEL 1, ISOFORM F"/>
    <property type="match status" value="1"/>
</dbReference>
<dbReference type="KEGG" id="mbr:MONBRDRAFT_24696"/>
<feature type="compositionally biased region" description="Basic and acidic residues" evidence="12">
    <location>
        <begin position="76"/>
        <end position="86"/>
    </location>
</feature>
<dbReference type="GO" id="GO:0005886">
    <property type="term" value="C:plasma membrane"/>
    <property type="evidence" value="ECO:0000318"/>
    <property type="project" value="GO_Central"/>
</dbReference>
<evidence type="ECO:0000256" key="4">
    <source>
        <dbReference type="ARBA" id="ARBA00022692"/>
    </source>
</evidence>
<feature type="compositionally biased region" description="Polar residues" evidence="12">
    <location>
        <begin position="103"/>
        <end position="121"/>
    </location>
</feature>
<protein>
    <recommendedName>
        <fullName evidence="14">Inward rectifier potassium channel C-terminal domain-containing protein</fullName>
    </recommendedName>
</protein>
<gene>
    <name evidence="15" type="ORF">MONBRDRAFT_24696</name>
</gene>
<evidence type="ECO:0000256" key="13">
    <source>
        <dbReference type="SAM" id="Phobius"/>
    </source>
</evidence>
<comment type="similarity">
    <text evidence="11">Belongs to the inward rectifier-type potassium channel (TC 1.A.2.1) family.</text>
</comment>
<keyword evidence="5 11" id="KW-0851">Voltage-gated channel</keyword>
<dbReference type="GO" id="GO:1990573">
    <property type="term" value="P:potassium ion import across plasma membrane"/>
    <property type="evidence" value="ECO:0000318"/>
    <property type="project" value="GO_Central"/>
</dbReference>
<keyword evidence="9 13" id="KW-0472">Membrane</keyword>
<feature type="compositionally biased region" description="Basic residues" evidence="12">
    <location>
        <begin position="1"/>
        <end position="10"/>
    </location>
</feature>
<dbReference type="Gene3D" id="2.60.40.1400">
    <property type="entry name" value="G protein-activated inward rectifier potassium channel 1"/>
    <property type="match status" value="1"/>
</dbReference>
<evidence type="ECO:0000256" key="11">
    <source>
        <dbReference type="RuleBase" id="RU003822"/>
    </source>
</evidence>
<evidence type="ECO:0000256" key="2">
    <source>
        <dbReference type="ARBA" id="ARBA00022448"/>
    </source>
</evidence>
<keyword evidence="4 11" id="KW-0812">Transmembrane</keyword>
<dbReference type="EMBL" id="CH991548">
    <property type="protein sequence ID" value="EDQ90340.1"/>
    <property type="molecule type" value="Genomic_DNA"/>
</dbReference>
<evidence type="ECO:0000256" key="5">
    <source>
        <dbReference type="ARBA" id="ARBA00022882"/>
    </source>
</evidence>
<dbReference type="GO" id="GO:0005242">
    <property type="term" value="F:inward rectifier potassium channel activity"/>
    <property type="evidence" value="ECO:0000318"/>
    <property type="project" value="GO_Central"/>
</dbReference>
<feature type="compositionally biased region" description="Polar residues" evidence="12">
    <location>
        <begin position="18"/>
        <end position="69"/>
    </location>
</feature>
<comment type="subcellular location">
    <subcellularLocation>
        <location evidence="1 11">Membrane</location>
        <topology evidence="1 11">Multi-pass membrane protein</topology>
    </subcellularLocation>
</comment>
<dbReference type="RefSeq" id="XP_001745107.1">
    <property type="nucleotide sequence ID" value="XM_001745055.1"/>
</dbReference>
<keyword evidence="3 11" id="KW-0633">Potassium transport</keyword>
<evidence type="ECO:0000256" key="10">
    <source>
        <dbReference type="ARBA" id="ARBA00023303"/>
    </source>
</evidence>
<dbReference type="SUPFAM" id="SSF81296">
    <property type="entry name" value="E set domains"/>
    <property type="match status" value="1"/>
</dbReference>
<dbReference type="InterPro" id="IPR041647">
    <property type="entry name" value="IRK_C"/>
</dbReference>
<evidence type="ECO:0000256" key="12">
    <source>
        <dbReference type="SAM" id="MobiDB-lite"/>
    </source>
</evidence>
<dbReference type="GO" id="GO:0034702">
    <property type="term" value="C:monoatomic ion channel complex"/>
    <property type="evidence" value="ECO:0007669"/>
    <property type="project" value="UniProtKB-KW"/>
</dbReference>
<keyword evidence="8 11" id="KW-0406">Ion transport</keyword>
<evidence type="ECO:0000256" key="7">
    <source>
        <dbReference type="ARBA" id="ARBA00022989"/>
    </source>
</evidence>
<keyword evidence="6 11" id="KW-0630">Potassium</keyword>
<evidence type="ECO:0000256" key="3">
    <source>
        <dbReference type="ARBA" id="ARBA00022538"/>
    </source>
</evidence>
<evidence type="ECO:0000256" key="8">
    <source>
        <dbReference type="ARBA" id="ARBA00023065"/>
    </source>
</evidence>
<feature type="transmembrane region" description="Helical" evidence="13">
    <location>
        <begin position="415"/>
        <end position="438"/>
    </location>
</feature>
<feature type="transmembrane region" description="Helical" evidence="13">
    <location>
        <begin position="350"/>
        <end position="371"/>
    </location>
</feature>
<dbReference type="Pfam" id="PF17655">
    <property type="entry name" value="IRK_C"/>
    <property type="match status" value="1"/>
</dbReference>
<reference evidence="15 16" key="1">
    <citation type="journal article" date="2008" name="Nature">
        <title>The genome of the choanoflagellate Monosiga brevicollis and the origin of metazoans.</title>
        <authorList>
            <consortium name="JGI Sequencing"/>
            <person name="King N."/>
            <person name="Westbrook M.J."/>
            <person name="Young S.L."/>
            <person name="Kuo A."/>
            <person name="Abedin M."/>
            <person name="Chapman J."/>
            <person name="Fairclough S."/>
            <person name="Hellsten U."/>
            <person name="Isogai Y."/>
            <person name="Letunic I."/>
            <person name="Marr M."/>
            <person name="Pincus D."/>
            <person name="Putnam N."/>
            <person name="Rokas A."/>
            <person name="Wright K.J."/>
            <person name="Zuzow R."/>
            <person name="Dirks W."/>
            <person name="Good M."/>
            <person name="Goodstein D."/>
            <person name="Lemons D."/>
            <person name="Li W."/>
            <person name="Lyons J.B."/>
            <person name="Morris A."/>
            <person name="Nichols S."/>
            <person name="Richter D.J."/>
            <person name="Salamov A."/>
            <person name="Bork P."/>
            <person name="Lim W.A."/>
            <person name="Manning G."/>
            <person name="Miller W.T."/>
            <person name="McGinnis W."/>
            <person name="Shapiro H."/>
            <person name="Tjian R."/>
            <person name="Grigoriev I.V."/>
            <person name="Rokhsar D."/>
        </authorList>
    </citation>
    <scope>NUCLEOTIDE SEQUENCE [LARGE SCALE GENOMIC DNA]</scope>
    <source>
        <strain evidence="16">MX1 / ATCC 50154</strain>
    </source>
</reference>
<accession>A9UX72</accession>
<dbReference type="InterPro" id="IPR013518">
    <property type="entry name" value="K_chnl_inward-rec_Kir_cyto"/>
</dbReference>